<evidence type="ECO:0000256" key="3">
    <source>
        <dbReference type="ARBA" id="ARBA00022723"/>
    </source>
</evidence>
<comment type="caution">
    <text evidence="6">The sequence shown here is derived from an EMBL/GenBank/DDBJ whole genome shotgun (WGS) entry which is preliminary data.</text>
</comment>
<keyword evidence="6" id="KW-0456">Lyase</keyword>
<evidence type="ECO:0000256" key="1">
    <source>
        <dbReference type="ARBA" id="ARBA00001946"/>
    </source>
</evidence>
<dbReference type="Proteomes" id="UP001596516">
    <property type="component" value="Unassembled WGS sequence"/>
</dbReference>
<name>A0ABW2UNC8_9RHOB</name>
<comment type="similarity">
    <text evidence="2">Belongs to the HpcH/HpaI aldolase family.</text>
</comment>
<feature type="domain" description="HpcH/HpaI aldolase/citrate lyase" evidence="5">
    <location>
        <begin position="7"/>
        <end position="233"/>
    </location>
</feature>
<dbReference type="EMBL" id="JBHTFQ010000017">
    <property type="protein sequence ID" value="MFC7706317.1"/>
    <property type="molecule type" value="Genomic_DNA"/>
</dbReference>
<dbReference type="InterPro" id="IPR005000">
    <property type="entry name" value="Aldolase/citrate-lyase_domain"/>
</dbReference>
<evidence type="ECO:0000313" key="7">
    <source>
        <dbReference type="Proteomes" id="UP001596516"/>
    </source>
</evidence>
<dbReference type="InterPro" id="IPR040442">
    <property type="entry name" value="Pyrv_kinase-like_dom_sf"/>
</dbReference>
<sequence>MTEPAIRSLLFVPGDSEKLIAKALASQADAVIVDLEDSVAPENKGRARDVTAEVLGGREPGGKPVFVRVNAFDTGMTCHDLAAVVGVSPWGVVLPKCESMAEIARLSHQLEALEAREGAETGATRIMTVATETAAATLRLGAAEADPTGRLWGMLWGGEDLSATLGAQTNRDDAGSYTFPYQFARSQCLFAANALGVVAVDSVYVDFRDPEGLAAETRQGLRDGFSAKAAIHPAQVEMINEVMTPTPEQLDWARQVTTLLQDRAVARIGSKMVDLAHKRIAERLLTRAAALGR</sequence>
<organism evidence="6 7">
    <name type="scientific">Plastorhodobacter daqingensis</name>
    <dbReference type="NCBI Taxonomy" id="1387281"/>
    <lineage>
        <taxon>Bacteria</taxon>
        <taxon>Pseudomonadati</taxon>
        <taxon>Pseudomonadota</taxon>
        <taxon>Alphaproteobacteria</taxon>
        <taxon>Rhodobacterales</taxon>
        <taxon>Paracoccaceae</taxon>
        <taxon>Plastorhodobacter</taxon>
    </lineage>
</organism>
<proteinExistence type="inferred from homology"/>
<dbReference type="RefSeq" id="WP_377406854.1">
    <property type="nucleotide sequence ID" value="NZ_JBHTFQ010000017.1"/>
</dbReference>
<dbReference type="PANTHER" id="PTHR32308:SF0">
    <property type="entry name" value="HPCH_HPAI ALDOLASE_CITRATE LYASE DOMAIN-CONTAINING PROTEIN"/>
    <property type="match status" value="1"/>
</dbReference>
<reference evidence="7" key="1">
    <citation type="journal article" date="2019" name="Int. J. Syst. Evol. Microbiol.">
        <title>The Global Catalogue of Microorganisms (GCM) 10K type strain sequencing project: providing services to taxonomists for standard genome sequencing and annotation.</title>
        <authorList>
            <consortium name="The Broad Institute Genomics Platform"/>
            <consortium name="The Broad Institute Genome Sequencing Center for Infectious Disease"/>
            <person name="Wu L."/>
            <person name="Ma J."/>
        </authorList>
    </citation>
    <scope>NUCLEOTIDE SEQUENCE [LARGE SCALE GENOMIC DNA]</scope>
    <source>
        <strain evidence="7">CGMCC 1.12750</strain>
    </source>
</reference>
<protein>
    <submittedName>
        <fullName evidence="6">HpcH/HpaI aldolase/citrate lyase family protein</fullName>
    </submittedName>
</protein>
<comment type="cofactor">
    <cofactor evidence="1">
        <name>Mg(2+)</name>
        <dbReference type="ChEBI" id="CHEBI:18420"/>
    </cofactor>
</comment>
<dbReference type="SUPFAM" id="SSF51621">
    <property type="entry name" value="Phosphoenolpyruvate/pyruvate domain"/>
    <property type="match status" value="1"/>
</dbReference>
<evidence type="ECO:0000256" key="4">
    <source>
        <dbReference type="ARBA" id="ARBA00022842"/>
    </source>
</evidence>
<dbReference type="GO" id="GO:0016829">
    <property type="term" value="F:lyase activity"/>
    <property type="evidence" value="ECO:0007669"/>
    <property type="project" value="UniProtKB-KW"/>
</dbReference>
<evidence type="ECO:0000259" key="5">
    <source>
        <dbReference type="Pfam" id="PF03328"/>
    </source>
</evidence>
<dbReference type="PANTHER" id="PTHR32308">
    <property type="entry name" value="LYASE BETA SUBUNIT, PUTATIVE (AFU_ORTHOLOGUE AFUA_4G13030)-RELATED"/>
    <property type="match status" value="1"/>
</dbReference>
<accession>A0ABW2UNC8</accession>
<keyword evidence="4" id="KW-0460">Magnesium</keyword>
<dbReference type="PIRSF" id="PIRSF015582">
    <property type="entry name" value="Cit_lyase_B"/>
    <property type="match status" value="1"/>
</dbReference>
<dbReference type="Pfam" id="PF03328">
    <property type="entry name" value="HpcH_HpaI"/>
    <property type="match status" value="1"/>
</dbReference>
<dbReference type="Gene3D" id="3.20.20.60">
    <property type="entry name" value="Phosphoenolpyruvate-binding domains"/>
    <property type="match status" value="1"/>
</dbReference>
<evidence type="ECO:0000313" key="6">
    <source>
        <dbReference type="EMBL" id="MFC7706317.1"/>
    </source>
</evidence>
<keyword evidence="7" id="KW-1185">Reference proteome</keyword>
<evidence type="ECO:0000256" key="2">
    <source>
        <dbReference type="ARBA" id="ARBA00005568"/>
    </source>
</evidence>
<keyword evidence="3" id="KW-0479">Metal-binding</keyword>
<gene>
    <name evidence="6" type="ORF">ACFQXB_19285</name>
</gene>
<dbReference type="InterPro" id="IPR011206">
    <property type="entry name" value="Citrate_lyase_beta/mcl1/mcl2"/>
</dbReference>
<dbReference type="InterPro" id="IPR015813">
    <property type="entry name" value="Pyrv/PenolPyrv_kinase-like_dom"/>
</dbReference>